<evidence type="ECO:0000313" key="2">
    <source>
        <dbReference type="EMBL" id="OKP01297.1"/>
    </source>
</evidence>
<dbReference type="Proteomes" id="UP000186955">
    <property type="component" value="Unassembled WGS sequence"/>
</dbReference>
<evidence type="ECO:0000313" key="3">
    <source>
        <dbReference type="Proteomes" id="UP000186955"/>
    </source>
</evidence>
<feature type="region of interest" description="Disordered" evidence="1">
    <location>
        <begin position="1"/>
        <end position="37"/>
    </location>
</feature>
<dbReference type="EMBL" id="MNBE01000639">
    <property type="protein sequence ID" value="OKP01297.1"/>
    <property type="molecule type" value="Genomic_DNA"/>
</dbReference>
<feature type="compositionally biased region" description="Acidic residues" evidence="1">
    <location>
        <begin position="16"/>
        <end position="32"/>
    </location>
</feature>
<dbReference type="AlphaFoldDB" id="A0A1Q5TM33"/>
<feature type="compositionally biased region" description="Basic and acidic residues" evidence="1">
    <location>
        <begin position="77"/>
        <end position="88"/>
    </location>
</feature>
<protein>
    <submittedName>
        <fullName evidence="2">Uncharacterized protein</fullName>
    </submittedName>
</protein>
<accession>A0A1Q5TM33</accession>
<gene>
    <name evidence="2" type="ORF">PENSUB_7287</name>
</gene>
<feature type="region of interest" description="Disordered" evidence="1">
    <location>
        <begin position="66"/>
        <end position="88"/>
    </location>
</feature>
<sequence length="88" mass="9915">MDRPSHKRLHPKYSPSDDETIDDDEDVDDDIPDINNTSTDAANLALGDEFLREKFLNCISERLARTKRGNHVTAAGSREKENSTETLV</sequence>
<evidence type="ECO:0000256" key="1">
    <source>
        <dbReference type="SAM" id="MobiDB-lite"/>
    </source>
</evidence>
<name>A0A1Q5TM33_9EURO</name>
<organism evidence="2 3">
    <name type="scientific">Penicillium subrubescens</name>
    <dbReference type="NCBI Taxonomy" id="1316194"/>
    <lineage>
        <taxon>Eukaryota</taxon>
        <taxon>Fungi</taxon>
        <taxon>Dikarya</taxon>
        <taxon>Ascomycota</taxon>
        <taxon>Pezizomycotina</taxon>
        <taxon>Eurotiomycetes</taxon>
        <taxon>Eurotiomycetidae</taxon>
        <taxon>Eurotiales</taxon>
        <taxon>Aspergillaceae</taxon>
        <taxon>Penicillium</taxon>
    </lineage>
</organism>
<reference evidence="2 3" key="1">
    <citation type="submission" date="2016-10" db="EMBL/GenBank/DDBJ databases">
        <title>Genome sequence of the ascomycete fungus Penicillium subrubescens.</title>
        <authorList>
            <person name="De Vries R.P."/>
            <person name="Peng M."/>
            <person name="Dilokpimol A."/>
            <person name="Hilden K."/>
            <person name="Makela M.R."/>
            <person name="Grigoriev I."/>
            <person name="Riley R."/>
            <person name="Granchi Z."/>
        </authorList>
    </citation>
    <scope>NUCLEOTIDE SEQUENCE [LARGE SCALE GENOMIC DNA]</scope>
    <source>
        <strain evidence="2 3">CBS 132785</strain>
    </source>
</reference>
<comment type="caution">
    <text evidence="2">The sequence shown here is derived from an EMBL/GenBank/DDBJ whole genome shotgun (WGS) entry which is preliminary data.</text>
</comment>
<keyword evidence="3" id="KW-1185">Reference proteome</keyword>
<feature type="compositionally biased region" description="Basic residues" evidence="1">
    <location>
        <begin position="1"/>
        <end position="11"/>
    </location>
</feature>
<proteinExistence type="predicted"/>